<dbReference type="CDD" id="cd00156">
    <property type="entry name" value="REC"/>
    <property type="match status" value="1"/>
</dbReference>
<feature type="domain" description="Response regulatory" evidence="4">
    <location>
        <begin position="3"/>
        <end position="117"/>
    </location>
</feature>
<evidence type="ECO:0000259" key="4">
    <source>
        <dbReference type="PROSITE" id="PS50110"/>
    </source>
</evidence>
<evidence type="ECO:0000313" key="5">
    <source>
        <dbReference type="EMBL" id="CAI4032942.1"/>
    </source>
</evidence>
<keyword evidence="6" id="KW-1185">Reference proteome</keyword>
<reference evidence="5" key="1">
    <citation type="submission" date="2022-10" db="EMBL/GenBank/DDBJ databases">
        <authorList>
            <person name="Koch H."/>
        </authorList>
    </citation>
    <scope>NUCLEOTIDE SEQUENCE</scope>
    <source>
        <strain evidence="5">DNF</strain>
    </source>
</reference>
<dbReference type="InterPro" id="IPR001789">
    <property type="entry name" value="Sig_transdc_resp-reg_receiver"/>
</dbReference>
<dbReference type="Proteomes" id="UP001179121">
    <property type="component" value="Chromosome"/>
</dbReference>
<dbReference type="PANTHER" id="PTHR44591:SF14">
    <property type="entry name" value="PROTEIN PILG"/>
    <property type="match status" value="1"/>
</dbReference>
<organism evidence="5 6">
    <name type="scientific">Nitrospira tepida</name>
    <dbReference type="NCBI Taxonomy" id="2973512"/>
    <lineage>
        <taxon>Bacteria</taxon>
        <taxon>Pseudomonadati</taxon>
        <taxon>Nitrospirota</taxon>
        <taxon>Nitrospiria</taxon>
        <taxon>Nitrospirales</taxon>
        <taxon>Nitrospiraceae</taxon>
        <taxon>Nitrospira</taxon>
    </lineage>
</organism>
<evidence type="ECO:0000256" key="3">
    <source>
        <dbReference type="PROSITE-ProRule" id="PRU00169"/>
    </source>
</evidence>
<proteinExistence type="predicted"/>
<dbReference type="EMBL" id="OX365700">
    <property type="protein sequence ID" value="CAI4032942.1"/>
    <property type="molecule type" value="Genomic_DNA"/>
</dbReference>
<dbReference type="SUPFAM" id="SSF52172">
    <property type="entry name" value="CheY-like"/>
    <property type="match status" value="1"/>
</dbReference>
<keyword evidence="2" id="KW-0902">Two-component regulatory system</keyword>
<accession>A0AA86T7B5</accession>
<dbReference type="KEGG" id="nti:DNFV4_03372"/>
<dbReference type="PANTHER" id="PTHR44591">
    <property type="entry name" value="STRESS RESPONSE REGULATOR PROTEIN 1"/>
    <property type="match status" value="1"/>
</dbReference>
<name>A0AA86T7B5_9BACT</name>
<dbReference type="RefSeq" id="WP_289269724.1">
    <property type="nucleotide sequence ID" value="NZ_OX365700.1"/>
</dbReference>
<feature type="modified residue" description="4-aspartylphosphate" evidence="3">
    <location>
        <position position="52"/>
    </location>
</feature>
<gene>
    <name evidence="5" type="ORF">DNFV4_03372</name>
</gene>
<dbReference type="AlphaFoldDB" id="A0AA86T7B5"/>
<dbReference type="GO" id="GO:0000160">
    <property type="term" value="P:phosphorelay signal transduction system"/>
    <property type="evidence" value="ECO:0007669"/>
    <property type="project" value="UniProtKB-KW"/>
</dbReference>
<dbReference type="SMART" id="SM00448">
    <property type="entry name" value="REC"/>
    <property type="match status" value="1"/>
</dbReference>
<keyword evidence="1 3" id="KW-0597">Phosphoprotein</keyword>
<dbReference type="Pfam" id="PF00072">
    <property type="entry name" value="Response_reg"/>
    <property type="match status" value="1"/>
</dbReference>
<sequence>MAKILSVDDDAHVRELLHAVIQRKGHQVVSADNGQHGIQVFRREQPDITILDMDMPDMNGISVLKAIRSVDPQAAVIVLTGTGTHVLEKQAADLGVRHFLAKGFSLHELGAAIDQVMKERGLSVPVAPQLRWKMKARQ</sequence>
<protein>
    <submittedName>
        <fullName evidence="5">Response regulator</fullName>
    </submittedName>
</protein>
<dbReference type="InterPro" id="IPR050595">
    <property type="entry name" value="Bact_response_regulator"/>
</dbReference>
<dbReference type="Gene3D" id="3.40.50.2300">
    <property type="match status" value="1"/>
</dbReference>
<evidence type="ECO:0000256" key="2">
    <source>
        <dbReference type="ARBA" id="ARBA00023012"/>
    </source>
</evidence>
<evidence type="ECO:0000256" key="1">
    <source>
        <dbReference type="ARBA" id="ARBA00022553"/>
    </source>
</evidence>
<dbReference type="PROSITE" id="PS50110">
    <property type="entry name" value="RESPONSE_REGULATORY"/>
    <property type="match status" value="1"/>
</dbReference>
<evidence type="ECO:0000313" key="6">
    <source>
        <dbReference type="Proteomes" id="UP001179121"/>
    </source>
</evidence>
<dbReference type="InterPro" id="IPR011006">
    <property type="entry name" value="CheY-like_superfamily"/>
</dbReference>